<evidence type="ECO:0000313" key="4">
    <source>
        <dbReference type="EMBL" id="MBD8003302.1"/>
    </source>
</evidence>
<evidence type="ECO:0000259" key="2">
    <source>
        <dbReference type="Pfam" id="PF13098"/>
    </source>
</evidence>
<sequence length="307" mass="34953">MFVVLFACQGNAGRKTADDSAQSPRQEQAVEPQFPFPSIPSTLTEPEERKEYLLQHYWDNFDFSDSALVNNRDVSEQGFVNQIALLADGITGPELIRQSMDNFCSGMEQDTHARKVFMQMAEDYLYDPNSPFYNEDLYLVYLKRMMQSKALDEAQKSTLAFKAELASRNRVGTEATDFVYYLPDGSKRSLKQTSVRGNRMILVFYDPECPSCHETLQQMMDDTALANAVDKGNVTVTAIYTEGNEDAWKKALPQMPENWIIGNDRMTVKDHALYDLKAMPSLYLLDARKQVLLKDVPYGRIKETLGL</sequence>
<proteinExistence type="predicted"/>
<protein>
    <submittedName>
        <fullName evidence="4">DUF5106 domain-containing protein</fullName>
    </submittedName>
</protein>
<dbReference type="Pfam" id="PF13098">
    <property type="entry name" value="Thioredoxin_2"/>
    <property type="match status" value="1"/>
</dbReference>
<dbReference type="EMBL" id="JACSPQ010000053">
    <property type="protein sequence ID" value="MBD8003302.1"/>
    <property type="molecule type" value="Genomic_DNA"/>
</dbReference>
<feature type="domain" description="DUF5106" evidence="3">
    <location>
        <begin position="20"/>
        <end position="169"/>
    </location>
</feature>
<keyword evidence="5" id="KW-1185">Reference proteome</keyword>
<dbReference type="InterPro" id="IPR012336">
    <property type="entry name" value="Thioredoxin-like_fold"/>
</dbReference>
<dbReference type="Proteomes" id="UP000616346">
    <property type="component" value="Unassembled WGS sequence"/>
</dbReference>
<dbReference type="SUPFAM" id="SSF52833">
    <property type="entry name" value="Thioredoxin-like"/>
    <property type="match status" value="1"/>
</dbReference>
<feature type="domain" description="Thioredoxin-like fold" evidence="2">
    <location>
        <begin position="197"/>
        <end position="290"/>
    </location>
</feature>
<reference evidence="4 5" key="1">
    <citation type="submission" date="2020-08" db="EMBL/GenBank/DDBJ databases">
        <title>A Genomic Blueprint of the Chicken Gut Microbiome.</title>
        <authorList>
            <person name="Gilroy R."/>
            <person name="Ravi A."/>
            <person name="Getino M."/>
            <person name="Pursley I."/>
            <person name="Horton D.L."/>
            <person name="Alikhan N.-F."/>
            <person name="Baker D."/>
            <person name="Gharbi K."/>
            <person name="Hall N."/>
            <person name="Watson M."/>
            <person name="Adriaenssens E.M."/>
            <person name="Foster-Nyarko E."/>
            <person name="Jarju S."/>
            <person name="Secka A."/>
            <person name="Antonio M."/>
            <person name="Oren A."/>
            <person name="Chaudhuri R."/>
            <person name="La Ragione R.M."/>
            <person name="Hildebrand F."/>
            <person name="Pallen M.J."/>
        </authorList>
    </citation>
    <scope>NUCLEOTIDE SEQUENCE [LARGE SCALE GENOMIC DNA]</scope>
    <source>
        <strain evidence="4 5">Sa1YUN3</strain>
    </source>
</reference>
<dbReference type="Gene3D" id="3.40.30.10">
    <property type="entry name" value="Glutaredoxin"/>
    <property type="match status" value="1"/>
</dbReference>
<evidence type="ECO:0000313" key="5">
    <source>
        <dbReference type="Proteomes" id="UP000616346"/>
    </source>
</evidence>
<feature type="region of interest" description="Disordered" evidence="1">
    <location>
        <begin position="14"/>
        <end position="42"/>
    </location>
</feature>
<name>A0ABR8VEU2_9BACT</name>
<evidence type="ECO:0000259" key="3">
    <source>
        <dbReference type="Pfam" id="PF17127"/>
    </source>
</evidence>
<organism evidence="4 5">
    <name type="scientific">Phocaeicola faecium</name>
    <dbReference type="NCBI Taxonomy" id="2762213"/>
    <lineage>
        <taxon>Bacteria</taxon>
        <taxon>Pseudomonadati</taxon>
        <taxon>Bacteroidota</taxon>
        <taxon>Bacteroidia</taxon>
        <taxon>Bacteroidales</taxon>
        <taxon>Bacteroidaceae</taxon>
        <taxon>Phocaeicola</taxon>
    </lineage>
</organism>
<dbReference type="InterPro" id="IPR036249">
    <property type="entry name" value="Thioredoxin-like_sf"/>
</dbReference>
<dbReference type="InterPro" id="IPR033395">
    <property type="entry name" value="DUF5106"/>
</dbReference>
<evidence type="ECO:0000256" key="1">
    <source>
        <dbReference type="SAM" id="MobiDB-lite"/>
    </source>
</evidence>
<comment type="caution">
    <text evidence="4">The sequence shown here is derived from an EMBL/GenBank/DDBJ whole genome shotgun (WGS) entry which is preliminary data.</text>
</comment>
<dbReference type="Pfam" id="PF17127">
    <property type="entry name" value="DUF5106"/>
    <property type="match status" value="1"/>
</dbReference>
<gene>
    <name evidence="4" type="ORF">H9626_14025</name>
</gene>
<accession>A0ABR8VEU2</accession>